<dbReference type="InterPro" id="IPR044612">
    <property type="entry name" value="ARL2/3"/>
</dbReference>
<comment type="caution">
    <text evidence="5">The sequence shown here is derived from an EMBL/GenBank/DDBJ whole genome shotgun (WGS) entry which is preliminary data.</text>
</comment>
<keyword evidence="5" id="KW-0378">Hydrolase</keyword>
<dbReference type="GeneID" id="94335276"/>
<keyword evidence="4" id="KW-0479">Metal-binding</keyword>
<accession>A0AAD9PH89</accession>
<gene>
    <name evidence="6" type="ORF">BdWA1_000978</name>
    <name evidence="5" type="ORF">BdWA1_003795</name>
</gene>
<dbReference type="InterPro" id="IPR006689">
    <property type="entry name" value="Small_GTPase_ARF/SAR"/>
</dbReference>
<dbReference type="AlphaFoldDB" id="A0AAD9PH89"/>
<dbReference type="PRINTS" id="PR00328">
    <property type="entry name" value="SAR1GTPBP"/>
</dbReference>
<evidence type="ECO:0000313" key="5">
    <source>
        <dbReference type="EMBL" id="KAK2194733.1"/>
    </source>
</evidence>
<dbReference type="Gene3D" id="3.40.50.300">
    <property type="entry name" value="P-loop containing nucleotide triphosphate hydrolases"/>
    <property type="match status" value="1"/>
</dbReference>
<protein>
    <submittedName>
        <fullName evidence="5">Bifunctional P-loop containing nucleoside triphosphate hydrolase/Small GTPase superfamily</fullName>
    </submittedName>
</protein>
<evidence type="ECO:0000256" key="4">
    <source>
        <dbReference type="PIRSR" id="PIRSR606689-2"/>
    </source>
</evidence>
<keyword evidence="7" id="KW-1185">Reference proteome</keyword>
<proteinExistence type="predicted"/>
<sequence length="192" mass="21490">MGLTMSSCYRGIRVRNKGAVLQVRVMGLSNAGKTSIINYIKSGNHEDVATSNKEFDMEWATYKKTRILLWVSQSDVLKWVDGDLGGPNAVILVVDGTDRAKFPFVRDYLATYLATSKMTSELLVLINKSDRGDYTFTESTYSELGLDTIKDRHVMMISCSAFTGQGISEALDWLCQNFVVQNGSYLNRTRTL</sequence>
<dbReference type="Proteomes" id="UP001214638">
    <property type="component" value="Unassembled WGS sequence"/>
</dbReference>
<dbReference type="SMART" id="SM00177">
    <property type="entry name" value="ARF"/>
    <property type="match status" value="1"/>
</dbReference>
<dbReference type="GO" id="GO:0046872">
    <property type="term" value="F:metal ion binding"/>
    <property type="evidence" value="ECO:0007669"/>
    <property type="project" value="UniProtKB-KW"/>
</dbReference>
<evidence type="ECO:0000313" key="6">
    <source>
        <dbReference type="EMBL" id="KAK2197974.1"/>
    </source>
</evidence>
<name>A0AAD9PH89_9APIC</name>
<feature type="binding site" evidence="3">
    <location>
        <begin position="127"/>
        <end position="130"/>
    </location>
    <ligand>
        <name>GTP</name>
        <dbReference type="ChEBI" id="CHEBI:37565"/>
    </ligand>
</feature>
<evidence type="ECO:0000256" key="1">
    <source>
        <dbReference type="ARBA" id="ARBA00022741"/>
    </source>
</evidence>
<keyword evidence="1 3" id="KW-0547">Nucleotide-binding</keyword>
<feature type="binding site" evidence="3">
    <location>
        <begin position="27"/>
        <end position="34"/>
    </location>
    <ligand>
        <name>GTP</name>
        <dbReference type="ChEBI" id="CHEBI:37565"/>
    </ligand>
</feature>
<dbReference type="Pfam" id="PF00025">
    <property type="entry name" value="Arf"/>
    <property type="match status" value="1"/>
</dbReference>
<dbReference type="EMBL" id="JALLKP010000001">
    <property type="protein sequence ID" value="KAK2197974.1"/>
    <property type="molecule type" value="Genomic_DNA"/>
</dbReference>
<dbReference type="EMBL" id="JALLKP010000055">
    <property type="protein sequence ID" value="KAK2194733.1"/>
    <property type="molecule type" value="Genomic_DNA"/>
</dbReference>
<feature type="binding site" evidence="4">
    <location>
        <position position="34"/>
    </location>
    <ligand>
        <name>Mg(2+)</name>
        <dbReference type="ChEBI" id="CHEBI:18420"/>
    </ligand>
</feature>
<evidence type="ECO:0000313" key="7">
    <source>
        <dbReference type="Proteomes" id="UP001214638"/>
    </source>
</evidence>
<keyword evidence="2 3" id="KW-0342">GTP-binding</keyword>
<dbReference type="InterPro" id="IPR027417">
    <property type="entry name" value="P-loop_NTPase"/>
</dbReference>
<dbReference type="RefSeq" id="XP_067804816.1">
    <property type="nucleotide sequence ID" value="XM_067946025.1"/>
</dbReference>
<evidence type="ECO:0000256" key="3">
    <source>
        <dbReference type="PIRSR" id="PIRSR606689-1"/>
    </source>
</evidence>
<evidence type="ECO:0000256" key="2">
    <source>
        <dbReference type="ARBA" id="ARBA00023134"/>
    </source>
</evidence>
<dbReference type="SUPFAM" id="SSF52540">
    <property type="entry name" value="P-loop containing nucleoside triphosphate hydrolases"/>
    <property type="match status" value="1"/>
</dbReference>
<organism evidence="5 7">
    <name type="scientific">Babesia duncani</name>
    <dbReference type="NCBI Taxonomy" id="323732"/>
    <lineage>
        <taxon>Eukaryota</taxon>
        <taxon>Sar</taxon>
        <taxon>Alveolata</taxon>
        <taxon>Apicomplexa</taxon>
        <taxon>Aconoidasida</taxon>
        <taxon>Piroplasmida</taxon>
        <taxon>Babesiidae</taxon>
        <taxon>Babesia</taxon>
    </lineage>
</organism>
<dbReference type="GO" id="GO:0005525">
    <property type="term" value="F:GTP binding"/>
    <property type="evidence" value="ECO:0007669"/>
    <property type="project" value="UniProtKB-KW"/>
</dbReference>
<dbReference type="PANTHER" id="PTHR45697">
    <property type="entry name" value="ADP-RIBOSYLATION FACTOR-LIKE PROTEIN 2-RELATED"/>
    <property type="match status" value="1"/>
</dbReference>
<dbReference type="GO" id="GO:0003924">
    <property type="term" value="F:GTPase activity"/>
    <property type="evidence" value="ECO:0007669"/>
    <property type="project" value="InterPro"/>
</dbReference>
<dbReference type="KEGG" id="bdw:94335276"/>
<reference evidence="5" key="1">
    <citation type="journal article" date="2023" name="Nat. Microbiol.">
        <title>Babesia duncani multi-omics identifies virulence factors and drug targets.</title>
        <authorList>
            <person name="Singh P."/>
            <person name="Lonardi S."/>
            <person name="Liang Q."/>
            <person name="Vydyam P."/>
            <person name="Khabirova E."/>
            <person name="Fang T."/>
            <person name="Gihaz S."/>
            <person name="Thekkiniath J."/>
            <person name="Munshi M."/>
            <person name="Abel S."/>
            <person name="Ciampossin L."/>
            <person name="Batugedara G."/>
            <person name="Gupta M."/>
            <person name="Lu X.M."/>
            <person name="Lenz T."/>
            <person name="Chakravarty S."/>
            <person name="Cornillot E."/>
            <person name="Hu Y."/>
            <person name="Ma W."/>
            <person name="Gonzalez L.M."/>
            <person name="Sanchez S."/>
            <person name="Estrada K."/>
            <person name="Sanchez-Flores A."/>
            <person name="Montero E."/>
            <person name="Harb O.S."/>
            <person name="Le Roch K.G."/>
            <person name="Mamoun C.B."/>
        </authorList>
    </citation>
    <scope>NUCLEOTIDE SEQUENCE</scope>
    <source>
        <strain evidence="5">WA1</strain>
    </source>
</reference>
<keyword evidence="4" id="KW-0460">Magnesium</keyword>